<dbReference type="PANTHER" id="PTHR33446:SF2">
    <property type="entry name" value="PROTEIN TONB"/>
    <property type="match status" value="1"/>
</dbReference>
<dbReference type="Proteomes" id="UP001168552">
    <property type="component" value="Unassembled WGS sequence"/>
</dbReference>
<dbReference type="InterPro" id="IPR006260">
    <property type="entry name" value="TonB/TolA_C"/>
</dbReference>
<evidence type="ECO:0000256" key="7">
    <source>
        <dbReference type="ARBA" id="ARBA00022927"/>
    </source>
</evidence>
<evidence type="ECO:0000256" key="1">
    <source>
        <dbReference type="ARBA" id="ARBA00004383"/>
    </source>
</evidence>
<dbReference type="PROSITE" id="PS52015">
    <property type="entry name" value="TONB_CTD"/>
    <property type="match status" value="1"/>
</dbReference>
<dbReference type="NCBIfam" id="TIGR01352">
    <property type="entry name" value="tonB_Cterm"/>
    <property type="match status" value="1"/>
</dbReference>
<dbReference type="Pfam" id="PF03544">
    <property type="entry name" value="TonB_C"/>
    <property type="match status" value="1"/>
</dbReference>
<reference evidence="13" key="1">
    <citation type="submission" date="2023-06" db="EMBL/GenBank/DDBJ databases">
        <title>Cytophagales bacterium Strain LB-30, isolated from soil.</title>
        <authorList>
            <person name="Liu B."/>
        </authorList>
    </citation>
    <scope>NUCLEOTIDE SEQUENCE</scope>
    <source>
        <strain evidence="13">LB-30</strain>
    </source>
</reference>
<proteinExistence type="inferred from homology"/>
<keyword evidence="6 11" id="KW-0812">Transmembrane</keyword>
<dbReference type="InterPro" id="IPR037682">
    <property type="entry name" value="TonB_C"/>
</dbReference>
<keyword evidence="5" id="KW-0997">Cell inner membrane</keyword>
<keyword evidence="8 11" id="KW-1133">Transmembrane helix</keyword>
<keyword evidence="9 11" id="KW-0472">Membrane</keyword>
<evidence type="ECO:0000256" key="11">
    <source>
        <dbReference type="SAM" id="Phobius"/>
    </source>
</evidence>
<evidence type="ECO:0000256" key="6">
    <source>
        <dbReference type="ARBA" id="ARBA00022692"/>
    </source>
</evidence>
<keyword evidence="4" id="KW-1003">Cell membrane</keyword>
<dbReference type="RefSeq" id="WP_320004531.1">
    <property type="nucleotide sequence ID" value="NZ_JAUHJS010000005.1"/>
</dbReference>
<gene>
    <name evidence="13" type="ORF">QWY31_10820</name>
</gene>
<feature type="domain" description="TonB C-terminal" evidence="12">
    <location>
        <begin position="162"/>
        <end position="258"/>
    </location>
</feature>
<keyword evidence="3" id="KW-0813">Transport</keyword>
<keyword evidence="7" id="KW-0653">Protein transport</keyword>
<dbReference type="PANTHER" id="PTHR33446">
    <property type="entry name" value="PROTEIN TONB-RELATED"/>
    <property type="match status" value="1"/>
</dbReference>
<dbReference type="InterPro" id="IPR051045">
    <property type="entry name" value="TonB-dependent_transducer"/>
</dbReference>
<evidence type="ECO:0000256" key="3">
    <source>
        <dbReference type="ARBA" id="ARBA00022448"/>
    </source>
</evidence>
<comment type="subcellular location">
    <subcellularLocation>
        <location evidence="1">Cell inner membrane</location>
        <topology evidence="1">Single-pass membrane protein</topology>
        <orientation evidence="1">Periplasmic side</orientation>
    </subcellularLocation>
</comment>
<protein>
    <submittedName>
        <fullName evidence="13">TonB family protein</fullName>
    </submittedName>
</protein>
<sequence length="260" mass="29038">MKSRYIFKKKPLTVSDAEIQSYMDFDALLSPKVPVSGAKVSAWKLYVVSGLVAALTSVAVYWLMDKWNHTDTQEIPSEKVQAPQHPMMNSIPEEERKSSLIQDTNEEKGVIDKGQPKEKVETTLAQNKSNLVKETPPAKAEPETTALPQPRETQLIQAQPLVGIDSLTRYFDTQVQYPLSALKDSIEGQVIVQFTIEKDGRVTHPVVLQSLGEAFDQEALRVVSAMPQWQPARLNDRPLVSKASVPITFSIIRNSKGRDL</sequence>
<name>A0ABT8F7T2_9BACT</name>
<evidence type="ECO:0000259" key="12">
    <source>
        <dbReference type="PROSITE" id="PS52015"/>
    </source>
</evidence>
<evidence type="ECO:0000313" key="13">
    <source>
        <dbReference type="EMBL" id="MDN4165996.1"/>
    </source>
</evidence>
<organism evidence="13 14">
    <name type="scientific">Shiella aurantiaca</name>
    <dbReference type="NCBI Taxonomy" id="3058365"/>
    <lineage>
        <taxon>Bacteria</taxon>
        <taxon>Pseudomonadati</taxon>
        <taxon>Bacteroidota</taxon>
        <taxon>Cytophagia</taxon>
        <taxon>Cytophagales</taxon>
        <taxon>Shiellaceae</taxon>
        <taxon>Shiella</taxon>
    </lineage>
</organism>
<evidence type="ECO:0000256" key="4">
    <source>
        <dbReference type="ARBA" id="ARBA00022475"/>
    </source>
</evidence>
<comment type="caution">
    <text evidence="13">The sequence shown here is derived from an EMBL/GenBank/DDBJ whole genome shotgun (WGS) entry which is preliminary data.</text>
</comment>
<comment type="similarity">
    <text evidence="2">Belongs to the TonB family.</text>
</comment>
<dbReference type="SUPFAM" id="SSF74653">
    <property type="entry name" value="TolA/TonB C-terminal domain"/>
    <property type="match status" value="1"/>
</dbReference>
<dbReference type="EMBL" id="JAUHJS010000005">
    <property type="protein sequence ID" value="MDN4165996.1"/>
    <property type="molecule type" value="Genomic_DNA"/>
</dbReference>
<evidence type="ECO:0000256" key="8">
    <source>
        <dbReference type="ARBA" id="ARBA00022989"/>
    </source>
</evidence>
<evidence type="ECO:0000256" key="5">
    <source>
        <dbReference type="ARBA" id="ARBA00022519"/>
    </source>
</evidence>
<evidence type="ECO:0000256" key="2">
    <source>
        <dbReference type="ARBA" id="ARBA00006555"/>
    </source>
</evidence>
<evidence type="ECO:0000313" key="14">
    <source>
        <dbReference type="Proteomes" id="UP001168552"/>
    </source>
</evidence>
<dbReference type="Gene3D" id="3.30.1150.10">
    <property type="match status" value="1"/>
</dbReference>
<evidence type="ECO:0000256" key="9">
    <source>
        <dbReference type="ARBA" id="ARBA00023136"/>
    </source>
</evidence>
<accession>A0ABT8F7T2</accession>
<evidence type="ECO:0000256" key="10">
    <source>
        <dbReference type="SAM" id="MobiDB-lite"/>
    </source>
</evidence>
<keyword evidence="14" id="KW-1185">Reference proteome</keyword>
<feature type="region of interest" description="Disordered" evidence="10">
    <location>
        <begin position="78"/>
        <end position="100"/>
    </location>
</feature>
<feature type="transmembrane region" description="Helical" evidence="11">
    <location>
        <begin position="45"/>
        <end position="64"/>
    </location>
</feature>